<feature type="domain" description="ABC transmembrane type-1" evidence="11">
    <location>
        <begin position="72"/>
        <end position="263"/>
    </location>
</feature>
<evidence type="ECO:0000256" key="7">
    <source>
        <dbReference type="ARBA" id="ARBA00022989"/>
    </source>
</evidence>
<dbReference type="PANTHER" id="PTHR43744:SF8">
    <property type="entry name" value="SN-GLYCEROL-3-PHOSPHATE TRANSPORT SYSTEM PERMEASE PROTEIN UGPE"/>
    <property type="match status" value="1"/>
</dbReference>
<keyword evidence="8 9" id="KW-0472">Membrane</keyword>
<dbReference type="KEGG" id="vni:VIBNI_B1534"/>
<dbReference type="InterPro" id="IPR000515">
    <property type="entry name" value="MetI-like"/>
</dbReference>
<evidence type="ECO:0000256" key="1">
    <source>
        <dbReference type="ARBA" id="ARBA00004651"/>
    </source>
</evidence>
<dbReference type="STRING" id="28173.VIBNI_B1534"/>
<dbReference type="RefSeq" id="WP_022561730.1">
    <property type="nucleotide sequence ID" value="NC_022543.1"/>
</dbReference>
<feature type="transmembrane region" description="Helical" evidence="9">
    <location>
        <begin position="12"/>
        <end position="29"/>
    </location>
</feature>
<evidence type="ECO:0000256" key="3">
    <source>
        <dbReference type="ARBA" id="ARBA00020515"/>
    </source>
</evidence>
<comment type="subunit">
    <text evidence="2 10">The complex is composed of two ATP-binding proteins (UgpC), two transmembrane proteins (UgpA and UgpE) and a solute-binding protein (UgpB).</text>
</comment>
<keyword evidence="12" id="KW-0762">Sugar transport</keyword>
<feature type="transmembrane region" description="Helical" evidence="9">
    <location>
        <begin position="143"/>
        <end position="163"/>
    </location>
</feature>
<gene>
    <name evidence="10" type="primary">ugpE</name>
    <name evidence="12" type="ORF">VIBNI_B1534</name>
</gene>
<proteinExistence type="inferred from homology"/>
<evidence type="ECO:0000256" key="6">
    <source>
        <dbReference type="ARBA" id="ARBA00022692"/>
    </source>
</evidence>
<dbReference type="CDD" id="cd06261">
    <property type="entry name" value="TM_PBP2"/>
    <property type="match status" value="1"/>
</dbReference>
<keyword evidence="4 9" id="KW-0813">Transport</keyword>
<evidence type="ECO:0000256" key="4">
    <source>
        <dbReference type="ARBA" id="ARBA00022448"/>
    </source>
</evidence>
<comment type="function">
    <text evidence="10">Part of the ABC transporter complex UgpBAEC involved in sn-glycerol-3-phosphate (G3P) import. Probably responsible for the translocation of the substrate across the membrane.</text>
</comment>
<comment type="subcellular location">
    <subcellularLocation>
        <location evidence="10">Cell inner membrane</location>
        <topology evidence="10">Multi-pass membrane protein</topology>
    </subcellularLocation>
    <subcellularLocation>
        <location evidence="1 9">Cell membrane</location>
        <topology evidence="1 9">Multi-pass membrane protein</topology>
    </subcellularLocation>
</comment>
<sequence length="278" mass="31097">MKKNANSEIRRSIAIHLSLLIVLMIWMIPEVYMFTMSLRTPAQVFDPSLFVWPMSLDNFVTVISDNPLHVFFLNSVIVTVVTVVMVIVISSMFAFAISVLKLPGSLVMYAILLTTLMVPIASLVLPLAILLKNFDWVNRYLGLILPYVALGVPFAVVVLKAFFEDSPKELFDAAKVDGCNAMQIYWHIALPLVRPALVFVAIWQFIVTWNEFFLALVIMTETEMKTLTIIPMQYSGFYMANPGALFAILSIIAIPLIVLYIVVQRAFVRGLTSGAVKG</sequence>
<organism evidence="12 13">
    <name type="scientific">Vibrio nigripulchritudo</name>
    <dbReference type="NCBI Taxonomy" id="28173"/>
    <lineage>
        <taxon>Bacteria</taxon>
        <taxon>Pseudomonadati</taxon>
        <taxon>Pseudomonadota</taxon>
        <taxon>Gammaproteobacteria</taxon>
        <taxon>Vibrionales</taxon>
        <taxon>Vibrionaceae</taxon>
        <taxon>Vibrio</taxon>
    </lineage>
</organism>
<dbReference type="GO" id="GO:0005886">
    <property type="term" value="C:plasma membrane"/>
    <property type="evidence" value="ECO:0007669"/>
    <property type="project" value="UniProtKB-SubCell"/>
</dbReference>
<protein>
    <recommendedName>
        <fullName evidence="3 10">sn-glycerol-3-phosphate transport system permease protein UgpE</fullName>
    </recommendedName>
</protein>
<feature type="transmembrane region" description="Helical" evidence="9">
    <location>
        <begin position="244"/>
        <end position="263"/>
    </location>
</feature>
<feature type="transmembrane region" description="Helical" evidence="9">
    <location>
        <begin position="106"/>
        <end position="131"/>
    </location>
</feature>
<feature type="transmembrane region" description="Helical" evidence="9">
    <location>
        <begin position="184"/>
        <end position="206"/>
    </location>
</feature>
<dbReference type="PANTHER" id="PTHR43744">
    <property type="entry name" value="ABC TRANSPORTER PERMEASE PROTEIN MG189-RELATED-RELATED"/>
    <property type="match status" value="1"/>
</dbReference>
<evidence type="ECO:0000256" key="8">
    <source>
        <dbReference type="ARBA" id="ARBA00023136"/>
    </source>
</evidence>
<keyword evidence="6 9" id="KW-0812">Transmembrane</keyword>
<evidence type="ECO:0000256" key="9">
    <source>
        <dbReference type="RuleBase" id="RU363032"/>
    </source>
</evidence>
<dbReference type="EMBL" id="FO203527">
    <property type="protein sequence ID" value="CCO61281.1"/>
    <property type="molecule type" value="Genomic_DNA"/>
</dbReference>
<dbReference type="InterPro" id="IPR035906">
    <property type="entry name" value="MetI-like_sf"/>
</dbReference>
<dbReference type="GO" id="GO:0055085">
    <property type="term" value="P:transmembrane transport"/>
    <property type="evidence" value="ECO:0007669"/>
    <property type="project" value="InterPro"/>
</dbReference>
<accession>U4KDX7</accession>
<evidence type="ECO:0000313" key="12">
    <source>
        <dbReference type="EMBL" id="CCO61281.1"/>
    </source>
</evidence>
<dbReference type="AlphaFoldDB" id="U4KDX7"/>
<dbReference type="OrthoDB" id="9815445at2"/>
<keyword evidence="7 9" id="KW-1133">Transmembrane helix</keyword>
<evidence type="ECO:0000256" key="10">
    <source>
        <dbReference type="RuleBase" id="RU363056"/>
    </source>
</evidence>
<dbReference type="Proteomes" id="UP000016895">
    <property type="component" value="Chromosome 2"/>
</dbReference>
<keyword evidence="10" id="KW-0997">Cell inner membrane</keyword>
<evidence type="ECO:0000256" key="5">
    <source>
        <dbReference type="ARBA" id="ARBA00022475"/>
    </source>
</evidence>
<dbReference type="PROSITE" id="PS50928">
    <property type="entry name" value="ABC_TM1"/>
    <property type="match status" value="1"/>
</dbReference>
<dbReference type="Pfam" id="PF00528">
    <property type="entry name" value="BPD_transp_1"/>
    <property type="match status" value="1"/>
</dbReference>
<dbReference type="PATRIC" id="fig|1260221.3.peg.5129"/>
<evidence type="ECO:0000256" key="2">
    <source>
        <dbReference type="ARBA" id="ARBA00011557"/>
    </source>
</evidence>
<keyword evidence="13" id="KW-1185">Reference proteome</keyword>
<dbReference type="Gene3D" id="1.10.3720.10">
    <property type="entry name" value="MetI-like"/>
    <property type="match status" value="1"/>
</dbReference>
<evidence type="ECO:0000313" key="13">
    <source>
        <dbReference type="Proteomes" id="UP000016895"/>
    </source>
</evidence>
<dbReference type="SUPFAM" id="SSF161098">
    <property type="entry name" value="MetI-like"/>
    <property type="match status" value="1"/>
</dbReference>
<reference evidence="12 13" key="1">
    <citation type="journal article" date="2013" name="ISME J.">
        <title>Comparative genomics of pathogenic lineages of Vibrio nigripulchritudo identifies virulence-associated traits.</title>
        <authorList>
            <person name="Goudenege D."/>
            <person name="Labreuche Y."/>
            <person name="Krin E."/>
            <person name="Ansquer D."/>
            <person name="Mangenot S."/>
            <person name="Calteau A."/>
            <person name="Medigue C."/>
            <person name="Mazel D."/>
            <person name="Polz M.F."/>
            <person name="Le Roux F."/>
        </authorList>
    </citation>
    <scope>NUCLEOTIDE SEQUENCE [LARGE SCALE GENOMIC DNA]</scope>
    <source>
        <strain evidence="13">SnF1</strain>
    </source>
</reference>
<comment type="similarity">
    <text evidence="9">Belongs to the binding-protein-dependent transport system permease family.</text>
</comment>
<name>U4KDX7_9VIBR</name>
<keyword evidence="5 10" id="KW-1003">Cell membrane</keyword>
<feature type="transmembrane region" description="Helical" evidence="9">
    <location>
        <begin position="71"/>
        <end position="99"/>
    </location>
</feature>
<evidence type="ECO:0000259" key="11">
    <source>
        <dbReference type="PROSITE" id="PS50928"/>
    </source>
</evidence>